<protein>
    <submittedName>
        <fullName evidence="2">Uncharacterized protein</fullName>
    </submittedName>
</protein>
<gene>
    <name evidence="2" type="ORF">MUK42_34078</name>
</gene>
<dbReference type="Proteomes" id="UP001055439">
    <property type="component" value="Chromosome 5"/>
</dbReference>
<evidence type="ECO:0000256" key="1">
    <source>
        <dbReference type="SAM" id="MobiDB-lite"/>
    </source>
</evidence>
<dbReference type="AlphaFoldDB" id="A0A9E7FWE6"/>
<evidence type="ECO:0000313" key="3">
    <source>
        <dbReference type="Proteomes" id="UP001055439"/>
    </source>
</evidence>
<proteinExistence type="predicted"/>
<organism evidence="2 3">
    <name type="scientific">Musa troglodytarum</name>
    <name type="common">fe'i banana</name>
    <dbReference type="NCBI Taxonomy" id="320322"/>
    <lineage>
        <taxon>Eukaryota</taxon>
        <taxon>Viridiplantae</taxon>
        <taxon>Streptophyta</taxon>
        <taxon>Embryophyta</taxon>
        <taxon>Tracheophyta</taxon>
        <taxon>Spermatophyta</taxon>
        <taxon>Magnoliopsida</taxon>
        <taxon>Liliopsida</taxon>
        <taxon>Zingiberales</taxon>
        <taxon>Musaceae</taxon>
        <taxon>Musa</taxon>
    </lineage>
</organism>
<keyword evidence="3" id="KW-1185">Reference proteome</keyword>
<name>A0A9E7FWE6_9LILI</name>
<reference evidence="2" key="1">
    <citation type="submission" date="2022-05" db="EMBL/GenBank/DDBJ databases">
        <title>The Musa troglodytarum L. genome provides insights into the mechanism of non-climacteric behaviour and enrichment of carotenoids.</title>
        <authorList>
            <person name="Wang J."/>
        </authorList>
    </citation>
    <scope>NUCLEOTIDE SEQUENCE</scope>
    <source>
        <tissue evidence="2">Leaf</tissue>
    </source>
</reference>
<evidence type="ECO:0000313" key="2">
    <source>
        <dbReference type="EMBL" id="URE01209.1"/>
    </source>
</evidence>
<feature type="region of interest" description="Disordered" evidence="1">
    <location>
        <begin position="1"/>
        <end position="35"/>
    </location>
</feature>
<sequence length="155" mass="17086">MSSCKLRAASGLSHEGQSDTITKRRPEMGRASCAPPHPISSSSICIPLIRSNHETCFTSRPNSRNRRRADATTGTRSDDTGYRSRYAFLLVPLPLSLPVPFLRSCYSVSASRYCVVERKEGSTCMRDSMGLLAYRAASNPNLHRLCCAKPDLVAF</sequence>
<dbReference type="EMBL" id="CP097507">
    <property type="protein sequence ID" value="URE01209.1"/>
    <property type="molecule type" value="Genomic_DNA"/>
</dbReference>
<feature type="region of interest" description="Disordered" evidence="1">
    <location>
        <begin position="57"/>
        <end position="78"/>
    </location>
</feature>
<accession>A0A9E7FWE6</accession>